<dbReference type="AlphaFoldDB" id="A0A4V5LXY1"/>
<feature type="domain" description="SusD-like N-terminal" evidence="7">
    <location>
        <begin position="24"/>
        <end position="208"/>
    </location>
</feature>
<proteinExistence type="inferred from homology"/>
<dbReference type="Pfam" id="PF14322">
    <property type="entry name" value="SusD-like_3"/>
    <property type="match status" value="1"/>
</dbReference>
<organism evidence="8 9">
    <name type="scientific">Sphingobacterium alkalisoli</name>
    <dbReference type="NCBI Taxonomy" id="1874115"/>
    <lineage>
        <taxon>Bacteria</taxon>
        <taxon>Pseudomonadati</taxon>
        <taxon>Bacteroidota</taxon>
        <taxon>Sphingobacteriia</taxon>
        <taxon>Sphingobacteriales</taxon>
        <taxon>Sphingobacteriaceae</taxon>
        <taxon>Sphingobacterium</taxon>
    </lineage>
</organism>
<dbReference type="InterPro" id="IPR012944">
    <property type="entry name" value="SusD_RagB_dom"/>
</dbReference>
<keyword evidence="3" id="KW-0732">Signal</keyword>
<dbReference type="Gene3D" id="1.25.40.390">
    <property type="match status" value="1"/>
</dbReference>
<accession>A0A4V5LXY1</accession>
<evidence type="ECO:0000256" key="4">
    <source>
        <dbReference type="ARBA" id="ARBA00023136"/>
    </source>
</evidence>
<comment type="subcellular location">
    <subcellularLocation>
        <location evidence="1">Cell outer membrane</location>
    </subcellularLocation>
</comment>
<comment type="caution">
    <text evidence="8">The sequence shown here is derived from an EMBL/GenBank/DDBJ whole genome shotgun (WGS) entry which is preliminary data.</text>
</comment>
<feature type="domain" description="RagB/SusD" evidence="6">
    <location>
        <begin position="341"/>
        <end position="446"/>
    </location>
</feature>
<evidence type="ECO:0000313" key="8">
    <source>
        <dbReference type="EMBL" id="TJY64369.1"/>
    </source>
</evidence>
<name>A0A4V5LXY1_9SPHI</name>
<dbReference type="OrthoDB" id="1097962at2"/>
<evidence type="ECO:0000259" key="6">
    <source>
        <dbReference type="Pfam" id="PF07980"/>
    </source>
</evidence>
<dbReference type="SUPFAM" id="SSF48452">
    <property type="entry name" value="TPR-like"/>
    <property type="match status" value="1"/>
</dbReference>
<dbReference type="Pfam" id="PF07980">
    <property type="entry name" value="SusD_RagB"/>
    <property type="match status" value="1"/>
</dbReference>
<evidence type="ECO:0000256" key="3">
    <source>
        <dbReference type="ARBA" id="ARBA00022729"/>
    </source>
</evidence>
<sequence length="479" mass="54181">MKSKKITYIALGILISSVNLSCEKWLDVQPKTQIKANELFETEAGFKEALAGIYTIMTDRALYGREMTYGMMGVLSHEWTGFSPSYNDDATYNYLSSLSRGRIDAVWSNMYKAISNANMLLDNIDNNNVFTGNNYTIIKGEALALRAFLHFDLVRCFGLSYAVNSSQASIPYVTLYTSNQTKQHTVDEIVNKAMEDLILAKELLKTDPIYTGRTINEIDDNGYLINRQVHMNYYAVKALLARIYLYKGDYVNARLEAQSVVDVQKFPFSSQQHVSDLVDLSGAPEHIFALQINDLHQRSIDHLTSQGTGPIFSLSSTVADNYFGADIKSNDYRYIYLLADGTGGNATQKYSLKYSEPAEVQGITNPEYYREKIPLIKISEMYFILAECDNNDGIDPLTNINKVRTAKGIFALTTLDNFRSLMTSEFRKEFLAEGQLFFYYKRINQELIANTDANLITSQGYTFPLPDAEFEAANRVPNR</sequence>
<dbReference type="InterPro" id="IPR011990">
    <property type="entry name" value="TPR-like_helical_dom_sf"/>
</dbReference>
<dbReference type="InterPro" id="IPR033985">
    <property type="entry name" value="SusD-like_N"/>
</dbReference>
<dbReference type="RefSeq" id="WP_136821429.1">
    <property type="nucleotide sequence ID" value="NZ_BMJX01000004.1"/>
</dbReference>
<evidence type="ECO:0000256" key="1">
    <source>
        <dbReference type="ARBA" id="ARBA00004442"/>
    </source>
</evidence>
<dbReference type="Proteomes" id="UP000309872">
    <property type="component" value="Unassembled WGS sequence"/>
</dbReference>
<comment type="similarity">
    <text evidence="2">Belongs to the SusD family.</text>
</comment>
<protein>
    <submittedName>
        <fullName evidence="8">RagB/SusD family nutrient uptake outer membrane protein</fullName>
    </submittedName>
</protein>
<keyword evidence="4" id="KW-0472">Membrane</keyword>
<gene>
    <name evidence="8" type="ORF">FAZ19_14285</name>
</gene>
<evidence type="ECO:0000256" key="5">
    <source>
        <dbReference type="ARBA" id="ARBA00023237"/>
    </source>
</evidence>
<evidence type="ECO:0000259" key="7">
    <source>
        <dbReference type="Pfam" id="PF14322"/>
    </source>
</evidence>
<keyword evidence="5" id="KW-0998">Cell outer membrane</keyword>
<keyword evidence="9" id="KW-1185">Reference proteome</keyword>
<dbReference type="GO" id="GO:0009279">
    <property type="term" value="C:cell outer membrane"/>
    <property type="evidence" value="ECO:0007669"/>
    <property type="project" value="UniProtKB-SubCell"/>
</dbReference>
<evidence type="ECO:0000256" key="2">
    <source>
        <dbReference type="ARBA" id="ARBA00006275"/>
    </source>
</evidence>
<evidence type="ECO:0000313" key="9">
    <source>
        <dbReference type="Proteomes" id="UP000309872"/>
    </source>
</evidence>
<dbReference type="EMBL" id="SUKA01000004">
    <property type="protein sequence ID" value="TJY64369.1"/>
    <property type="molecule type" value="Genomic_DNA"/>
</dbReference>
<reference evidence="8 9" key="1">
    <citation type="submission" date="2019-04" db="EMBL/GenBank/DDBJ databases">
        <title>Sphingobacterium olei sp. nov., isolated from oil-contaminated soil.</title>
        <authorList>
            <person name="Liu B."/>
        </authorList>
    </citation>
    <scope>NUCLEOTIDE SEQUENCE [LARGE SCALE GENOMIC DNA]</scope>
    <source>
        <strain evidence="8 9">Y3L14</strain>
    </source>
</reference>